<dbReference type="Proteomes" id="UP000315303">
    <property type="component" value="Unassembled WGS sequence"/>
</dbReference>
<dbReference type="Gene3D" id="3.40.190.10">
    <property type="entry name" value="Periplasmic binding protein-like II"/>
    <property type="match status" value="2"/>
</dbReference>
<comment type="similarity">
    <text evidence="1">Belongs to the bacterial solute-binding protein 3 family.</text>
</comment>
<dbReference type="AlphaFoldDB" id="A0A502KVU3"/>
<dbReference type="OrthoDB" id="8771774at2"/>
<feature type="signal peptide" evidence="3">
    <location>
        <begin position="1"/>
        <end position="21"/>
    </location>
</feature>
<reference evidence="5 6" key="1">
    <citation type="submission" date="2019-01" db="EMBL/GenBank/DDBJ databases">
        <title>Litorilituus lipolytica sp. nov., isolated from intertidal sand of the Yellow Sea in China.</title>
        <authorList>
            <person name="Liu A."/>
        </authorList>
    </citation>
    <scope>NUCLEOTIDE SEQUENCE [LARGE SCALE GENOMIC DNA]</scope>
    <source>
        <strain evidence="5 6">RZ04</strain>
    </source>
</reference>
<gene>
    <name evidence="5" type="ORF">EPA86_10505</name>
</gene>
<evidence type="ECO:0000313" key="6">
    <source>
        <dbReference type="Proteomes" id="UP000315303"/>
    </source>
</evidence>
<feature type="domain" description="Solute-binding protein family 3/N-terminal" evidence="4">
    <location>
        <begin position="26"/>
        <end position="251"/>
    </location>
</feature>
<dbReference type="InterPro" id="IPR001638">
    <property type="entry name" value="Solute-binding_3/MltF_N"/>
</dbReference>
<keyword evidence="6" id="KW-1185">Reference proteome</keyword>
<dbReference type="SMART" id="SM00062">
    <property type="entry name" value="PBPb"/>
    <property type="match status" value="1"/>
</dbReference>
<evidence type="ECO:0000256" key="3">
    <source>
        <dbReference type="SAM" id="SignalP"/>
    </source>
</evidence>
<name>A0A502KVU3_9GAMM</name>
<proteinExistence type="inferred from homology"/>
<protein>
    <submittedName>
        <fullName evidence="5">Transporter substrate-binding domain-containing protein</fullName>
    </submittedName>
</protein>
<keyword evidence="2 3" id="KW-0732">Signal</keyword>
<evidence type="ECO:0000256" key="2">
    <source>
        <dbReference type="ARBA" id="ARBA00022729"/>
    </source>
</evidence>
<evidence type="ECO:0000256" key="1">
    <source>
        <dbReference type="ARBA" id="ARBA00010333"/>
    </source>
</evidence>
<accession>A0A502KVU3</accession>
<dbReference type="PANTHER" id="PTHR35936:SF6">
    <property type="entry name" value="AMINO ACID ABC TRANSPORTER SUBSTRATE-BINDING PAAT FAMILY PROTEIN"/>
    <property type="match status" value="1"/>
</dbReference>
<dbReference type="PANTHER" id="PTHR35936">
    <property type="entry name" value="MEMBRANE-BOUND LYTIC MUREIN TRANSGLYCOSYLASE F"/>
    <property type="match status" value="1"/>
</dbReference>
<evidence type="ECO:0000313" key="5">
    <source>
        <dbReference type="EMBL" id="TPH15234.1"/>
    </source>
</evidence>
<feature type="chain" id="PRO_5021450660" evidence="3">
    <location>
        <begin position="22"/>
        <end position="259"/>
    </location>
</feature>
<dbReference type="EMBL" id="SAWY01000020">
    <property type="protein sequence ID" value="TPH15234.1"/>
    <property type="molecule type" value="Genomic_DNA"/>
</dbReference>
<dbReference type="SUPFAM" id="SSF53850">
    <property type="entry name" value="Periplasmic binding protein-like II"/>
    <property type="match status" value="1"/>
</dbReference>
<organism evidence="5 6">
    <name type="scientific">Litorilituus lipolyticus</name>
    <dbReference type="NCBI Taxonomy" id="2491017"/>
    <lineage>
        <taxon>Bacteria</taxon>
        <taxon>Pseudomonadati</taxon>
        <taxon>Pseudomonadota</taxon>
        <taxon>Gammaproteobacteria</taxon>
        <taxon>Alteromonadales</taxon>
        <taxon>Colwelliaceae</taxon>
        <taxon>Litorilituus</taxon>
    </lineage>
</organism>
<comment type="caution">
    <text evidence="5">The sequence shown here is derived from an EMBL/GenBank/DDBJ whole genome shotgun (WGS) entry which is preliminary data.</text>
</comment>
<dbReference type="Pfam" id="PF00497">
    <property type="entry name" value="SBP_bac_3"/>
    <property type="match status" value="1"/>
</dbReference>
<dbReference type="RefSeq" id="WP_140603388.1">
    <property type="nucleotide sequence ID" value="NZ_SAWY01000020.1"/>
</dbReference>
<sequence length="259" mass="29986">MLKRSVSLFILLLSLCFQVHASTENTLVVAYGDHDSMPYAIEEHDKLSAGIIKDISTELAAYLDINIEYRKIPRQRLERYLESDQIHVVLISNPKWLKNHDKLQWSDVLFNEQDLIVVRADNDKTYNSIEDLKGITIGTIRGYHYSTLQPYFKEKYFVRYDVSNLEVNFIRLSLDRIDALVDADILINYYLKDSDKFQKFRILPFSVSKHEIKAAISPNAPISLARFNQALSQLKSQGVIEAILEKYQVNKIKSPITNE</sequence>
<evidence type="ECO:0000259" key="4">
    <source>
        <dbReference type="SMART" id="SM00062"/>
    </source>
</evidence>